<comment type="function">
    <text evidence="1">Essential cell division protein that stabilizes the FtsZ protofilaments by cross-linking them and that serves as a cytoplasmic membrane anchor for the Z ring. Also required for the recruitment to the septal ring of downstream cell division proteins.</text>
</comment>
<dbReference type="SMART" id="SM00771">
    <property type="entry name" value="ZipA_C"/>
    <property type="match status" value="1"/>
</dbReference>
<feature type="region of interest" description="Disordered" evidence="3">
    <location>
        <begin position="90"/>
        <end position="123"/>
    </location>
</feature>
<dbReference type="EMBL" id="AEWV01000023">
    <property type="protein sequence ID" value="EGC17114.1"/>
    <property type="molecule type" value="Genomic_DNA"/>
</dbReference>
<keyword evidence="2 4" id="KW-0812">Transmembrane</keyword>
<evidence type="ECO:0000259" key="5">
    <source>
        <dbReference type="SMART" id="SM00771"/>
    </source>
</evidence>
<keyword evidence="2 4" id="KW-0472">Membrane</keyword>
<keyword evidence="7" id="KW-1185">Reference proteome</keyword>
<keyword evidence="1" id="KW-0132">Cell division</keyword>
<reference evidence="6 7" key="1">
    <citation type="submission" date="2011-01" db="EMBL/GenBank/DDBJ databases">
        <authorList>
            <person name="Muzny D."/>
            <person name="Qin X."/>
            <person name="Deng J."/>
            <person name="Jiang H."/>
            <person name="Liu Y."/>
            <person name="Qu J."/>
            <person name="Song X.-Z."/>
            <person name="Zhang L."/>
            <person name="Thornton R."/>
            <person name="Coyle M."/>
            <person name="Francisco L."/>
            <person name="Jackson L."/>
            <person name="Javaid M."/>
            <person name="Korchina V."/>
            <person name="Kovar C."/>
            <person name="Mata R."/>
            <person name="Mathew T."/>
            <person name="Ngo R."/>
            <person name="Nguyen L."/>
            <person name="Nguyen N."/>
            <person name="Okwuonu G."/>
            <person name="Ongeri F."/>
            <person name="Pham C."/>
            <person name="Simmons D."/>
            <person name="Wilczek-Boney K."/>
            <person name="Hale W."/>
            <person name="Jakkamsetti A."/>
            <person name="Pham P."/>
            <person name="Ruth R."/>
            <person name="San Lucas F."/>
            <person name="Warren J."/>
            <person name="Zhang J."/>
            <person name="Zhao Z."/>
            <person name="Zhou C."/>
            <person name="Zhu D."/>
            <person name="Lee S."/>
            <person name="Bess C."/>
            <person name="Blankenburg K."/>
            <person name="Forbes L."/>
            <person name="Fu Q."/>
            <person name="Gubbala S."/>
            <person name="Hirani K."/>
            <person name="Jayaseelan J.C."/>
            <person name="Lara F."/>
            <person name="Munidasa M."/>
            <person name="Palculict T."/>
            <person name="Patil S."/>
            <person name="Pu L.-L."/>
            <person name="Saada N."/>
            <person name="Tang L."/>
            <person name="Weissenberger G."/>
            <person name="Zhu Y."/>
            <person name="Hemphill L."/>
            <person name="Shang Y."/>
            <person name="Youmans B."/>
            <person name="Ayvaz T."/>
            <person name="Ross M."/>
            <person name="Santibanez J."/>
            <person name="Aqrawi P."/>
            <person name="Gross S."/>
            <person name="Joshi V."/>
            <person name="Fowler G."/>
            <person name="Nazareth L."/>
            <person name="Reid J."/>
            <person name="Worley K."/>
            <person name="Petrosino J."/>
            <person name="Highlander S."/>
            <person name="Gibbs R."/>
        </authorList>
    </citation>
    <scope>NUCLEOTIDE SEQUENCE [LARGE SCALE GENOMIC DNA]</scope>
    <source>
        <strain evidence="6 7">ATCC 33394</strain>
    </source>
</reference>
<keyword evidence="2" id="KW-0997">Cell inner membrane</keyword>
<comment type="subcellular location">
    <subcellularLocation>
        <location evidence="2">Cell inner membrane</location>
        <topology evidence="2">Single-pass type I membrane protein</topology>
    </subcellularLocation>
</comment>
<evidence type="ECO:0000313" key="6">
    <source>
        <dbReference type="EMBL" id="EGC17114.1"/>
    </source>
</evidence>
<comment type="similarity">
    <text evidence="1">Belongs to the ZipA family.</text>
</comment>
<dbReference type="HOGENOM" id="CLU_656932_0_0_4"/>
<dbReference type="RefSeq" id="WP_003783207.1">
    <property type="nucleotide sequence ID" value="NZ_GL870929.1"/>
</dbReference>
<dbReference type="GO" id="GO:0090529">
    <property type="term" value="P:cell septum assembly"/>
    <property type="evidence" value="ECO:0007669"/>
    <property type="project" value="InterPro"/>
</dbReference>
<dbReference type="GO" id="GO:0005886">
    <property type="term" value="C:plasma membrane"/>
    <property type="evidence" value="ECO:0007669"/>
    <property type="project" value="UniProtKB-SubCell"/>
</dbReference>
<keyword evidence="1" id="KW-0131">Cell cycle</keyword>
<proteinExistence type="inferred from homology"/>
<dbReference type="AlphaFoldDB" id="F0F080"/>
<organism evidence="6 7">
    <name type="scientific">Kingella denitrificans ATCC 33394</name>
    <dbReference type="NCBI Taxonomy" id="888741"/>
    <lineage>
        <taxon>Bacteria</taxon>
        <taxon>Pseudomonadati</taxon>
        <taxon>Pseudomonadota</taxon>
        <taxon>Betaproteobacteria</taxon>
        <taxon>Neisseriales</taxon>
        <taxon>Neisseriaceae</taxon>
        <taxon>Kingella</taxon>
    </lineage>
</organism>
<keyword evidence="4" id="KW-1133">Transmembrane helix</keyword>
<dbReference type="STRING" id="888741.HMPREF9098_1514"/>
<dbReference type="InterPro" id="IPR036765">
    <property type="entry name" value="ZipA_FtsZ-bd_C_sf"/>
</dbReference>
<accession>F0F080</accession>
<dbReference type="Pfam" id="PF04354">
    <property type="entry name" value="ZipA_C"/>
    <property type="match status" value="1"/>
</dbReference>
<protein>
    <recommendedName>
        <fullName evidence="1">Cell division protein ZipA</fullName>
    </recommendedName>
</protein>
<dbReference type="InterPro" id="IPR007449">
    <property type="entry name" value="ZipA_FtsZ-bd_C"/>
</dbReference>
<keyword evidence="2" id="KW-1003">Cell membrane</keyword>
<feature type="transmembrane region" description="Helical" evidence="4">
    <location>
        <begin position="6"/>
        <end position="23"/>
    </location>
</feature>
<evidence type="ECO:0000313" key="7">
    <source>
        <dbReference type="Proteomes" id="UP000004088"/>
    </source>
</evidence>
<evidence type="ECO:0000256" key="4">
    <source>
        <dbReference type="SAM" id="Phobius"/>
    </source>
</evidence>
<evidence type="ECO:0000256" key="3">
    <source>
        <dbReference type="SAM" id="MobiDB-lite"/>
    </source>
</evidence>
<name>F0F080_9NEIS</name>
<dbReference type="Proteomes" id="UP000004088">
    <property type="component" value="Unassembled WGS sequence"/>
</dbReference>
<comment type="caution">
    <text evidence="6">The sequence shown here is derived from an EMBL/GenBank/DDBJ whole genome shotgun (WGS) entry which is preliminary data.</text>
</comment>
<evidence type="ECO:0000256" key="1">
    <source>
        <dbReference type="RuleBase" id="RU003612"/>
    </source>
</evidence>
<dbReference type="Gene3D" id="3.30.1400.10">
    <property type="entry name" value="ZipA, C-terminal FtsZ-binding domain"/>
    <property type="match status" value="1"/>
</dbReference>
<sequence>MTFPLMIILLLAVLLAVMLYNFYQEQRYRRQIRRQFGHSDHDALLGSQTQSVRDGQYLTGKRKIAGEEESAAPMVAKVAEFGKVQPELAEETPLRKAADAAEENPVLEKQPAPPAAAESSEPLHTAHTMPFSLIEEEAEELKELLAAETETAELAADGQKKFQFDNETSATPNKEASSRRLLVELDGLARAELPWFDERFDYLAYVALYQPKELQRLPRLSGNGNGRFQIAGCTMDGRFQLAEPIPGVHYQAFVIGLQAISRAGLLSDGDLHYFQKQVQQFAEEMDGRVHFKPLHRFLKAAQPFDELCERVDQTIAIHLVSSTQIAGDLLRHELENSGFVLQEDGSFATRNKAGDPEYVVVTLDGTAFTEALLAQQSYKGFSMLFDITRIADGADKFNQFMALAVKLSGAMNLQLVDDHVRQLSTDWLKEVRSYVQDRQEEMLRANIEPGSALAKRLFS</sequence>
<feature type="domain" description="ZipA C-terminal FtsZ-binding" evidence="5">
    <location>
        <begin position="311"/>
        <end position="435"/>
    </location>
</feature>
<gene>
    <name evidence="6" type="ORF">HMPREF9098_1514</name>
</gene>
<dbReference type="SUPFAM" id="SSF64383">
    <property type="entry name" value="Cell-division protein ZipA, C-terminal domain"/>
    <property type="match status" value="1"/>
</dbReference>
<evidence type="ECO:0000256" key="2">
    <source>
        <dbReference type="RuleBase" id="RU003613"/>
    </source>
</evidence>